<name>A0A2H1VJV5_SPOFR</name>
<gene>
    <name evidence="2" type="ORF">SFRICE_001211</name>
</gene>
<accession>A0A2H1VJV5</accession>
<sequence>MLNISETSHFLPKDLRANFPPSSAALFYALTNLKVKGVKGPKNYEGPNRVLNFVTSLSLRSLNPTGENHPMTSPALGEARGSVRFLLTKNHPSCFVRELNPLHVARQSVAQPPRRPGKSSNGFSRFGGGETSVRLLLTKNHPVPASAYRDGAPYKPVKDNPINSKNIEFGIQPPSFYVELAGTTDESDIVPNLKFLTNINKTNDIIIF</sequence>
<evidence type="ECO:0000313" key="2">
    <source>
        <dbReference type="EMBL" id="SOQ41086.1"/>
    </source>
</evidence>
<feature type="region of interest" description="Disordered" evidence="1">
    <location>
        <begin position="107"/>
        <end position="127"/>
    </location>
</feature>
<organism evidence="2">
    <name type="scientific">Spodoptera frugiperda</name>
    <name type="common">Fall armyworm</name>
    <dbReference type="NCBI Taxonomy" id="7108"/>
    <lineage>
        <taxon>Eukaryota</taxon>
        <taxon>Metazoa</taxon>
        <taxon>Ecdysozoa</taxon>
        <taxon>Arthropoda</taxon>
        <taxon>Hexapoda</taxon>
        <taxon>Insecta</taxon>
        <taxon>Pterygota</taxon>
        <taxon>Neoptera</taxon>
        <taxon>Endopterygota</taxon>
        <taxon>Lepidoptera</taxon>
        <taxon>Glossata</taxon>
        <taxon>Ditrysia</taxon>
        <taxon>Noctuoidea</taxon>
        <taxon>Noctuidae</taxon>
        <taxon>Amphipyrinae</taxon>
        <taxon>Spodoptera</taxon>
    </lineage>
</organism>
<dbReference type="AlphaFoldDB" id="A0A2H1VJV5"/>
<reference evidence="2" key="1">
    <citation type="submission" date="2016-07" db="EMBL/GenBank/DDBJ databases">
        <authorList>
            <person name="Bretaudeau A."/>
        </authorList>
    </citation>
    <scope>NUCLEOTIDE SEQUENCE</scope>
    <source>
        <strain evidence="2">Rice</strain>
        <tissue evidence="2">Whole body</tissue>
    </source>
</reference>
<evidence type="ECO:0000256" key="1">
    <source>
        <dbReference type="SAM" id="MobiDB-lite"/>
    </source>
</evidence>
<protein>
    <submittedName>
        <fullName evidence="2">SFRICE_001211</fullName>
    </submittedName>
</protein>
<proteinExistence type="predicted"/>
<dbReference type="EMBL" id="ODYU01002944">
    <property type="protein sequence ID" value="SOQ41086.1"/>
    <property type="molecule type" value="Genomic_DNA"/>
</dbReference>